<dbReference type="GO" id="GO:0070181">
    <property type="term" value="F:small ribosomal subunit rRNA binding"/>
    <property type="evidence" value="ECO:0007669"/>
    <property type="project" value="TreeGrafter"/>
</dbReference>
<keyword evidence="2 6" id="KW-0689">Ribosomal protein</keyword>
<dbReference type="GO" id="GO:0003735">
    <property type="term" value="F:structural constituent of ribosome"/>
    <property type="evidence" value="ECO:0007669"/>
    <property type="project" value="InterPro"/>
</dbReference>
<evidence type="ECO:0000313" key="7">
    <source>
        <dbReference type="EMBL" id="ETR68123.1"/>
    </source>
</evidence>
<evidence type="ECO:0000256" key="4">
    <source>
        <dbReference type="ARBA" id="ARBA00035104"/>
    </source>
</evidence>
<evidence type="ECO:0000256" key="6">
    <source>
        <dbReference type="HAMAP-Rule" id="MF_00360"/>
    </source>
</evidence>
<dbReference type="SUPFAM" id="SSF54995">
    <property type="entry name" value="Ribosomal protein S6"/>
    <property type="match status" value="1"/>
</dbReference>
<keyword evidence="3 6" id="KW-0687">Ribonucleoprotein</keyword>
<dbReference type="PANTHER" id="PTHR21011">
    <property type="entry name" value="MITOCHONDRIAL 28S RIBOSOMAL PROTEIN S6"/>
    <property type="match status" value="1"/>
</dbReference>
<dbReference type="GO" id="GO:0005840">
    <property type="term" value="C:ribosome"/>
    <property type="evidence" value="ECO:0007669"/>
    <property type="project" value="UniProtKB-KW"/>
</dbReference>
<dbReference type="GO" id="GO:0006412">
    <property type="term" value="P:translation"/>
    <property type="evidence" value="ECO:0007669"/>
    <property type="project" value="UniProtKB-UniRule"/>
</dbReference>
<accession>A0A1V1NZY0</accession>
<comment type="similarity">
    <text evidence="1 6">Belongs to the bacterial ribosomal protein bS6 family.</text>
</comment>
<dbReference type="Pfam" id="PF01250">
    <property type="entry name" value="Ribosomal_S6"/>
    <property type="match status" value="1"/>
</dbReference>
<gene>
    <name evidence="6" type="primary">rpsF</name>
    <name evidence="7" type="ORF">OMM_10851</name>
</gene>
<evidence type="ECO:0000256" key="2">
    <source>
        <dbReference type="ARBA" id="ARBA00022980"/>
    </source>
</evidence>
<name>A0A1V1NZY0_9BACT</name>
<dbReference type="Proteomes" id="UP000189670">
    <property type="component" value="Unassembled WGS sequence"/>
</dbReference>
<dbReference type="GO" id="GO:1990904">
    <property type="term" value="C:ribonucleoprotein complex"/>
    <property type="evidence" value="ECO:0007669"/>
    <property type="project" value="UniProtKB-KW"/>
</dbReference>
<keyword evidence="6" id="KW-0694">RNA-binding</keyword>
<comment type="caution">
    <text evidence="7">The sequence shown here is derived from an EMBL/GenBank/DDBJ whole genome shotgun (WGS) entry which is preliminary data.</text>
</comment>
<evidence type="ECO:0000313" key="8">
    <source>
        <dbReference type="Proteomes" id="UP000189670"/>
    </source>
</evidence>
<dbReference type="InterPro" id="IPR000529">
    <property type="entry name" value="Ribosomal_bS6"/>
</dbReference>
<dbReference type="InterPro" id="IPR020814">
    <property type="entry name" value="Ribosomal_S6_plastid/chlpt"/>
</dbReference>
<keyword evidence="6" id="KW-0699">rRNA-binding</keyword>
<dbReference type="Gene3D" id="3.30.70.60">
    <property type="match status" value="1"/>
</dbReference>
<evidence type="ECO:0000256" key="3">
    <source>
        <dbReference type="ARBA" id="ARBA00023274"/>
    </source>
</evidence>
<dbReference type="GO" id="GO:0005737">
    <property type="term" value="C:cytoplasm"/>
    <property type="evidence" value="ECO:0007669"/>
    <property type="project" value="UniProtKB-ARBA"/>
</dbReference>
<evidence type="ECO:0000256" key="1">
    <source>
        <dbReference type="ARBA" id="ARBA00009512"/>
    </source>
</evidence>
<dbReference type="AlphaFoldDB" id="A0A1V1NZY0"/>
<sequence>MRKYELVLIFKPDLGEEIIDQEIENIKKIIVPFQGEILEVDKQGIKNLATTFKKLNTGYYTQCLFTAMPQSIEKIKYALKINEQVLNFLVLNISTPKKIRRQKKLKNAHAKQAVLADKG</sequence>
<protein>
    <recommendedName>
        <fullName evidence="5 6">Small ribosomal subunit protein bS6</fullName>
    </recommendedName>
</protein>
<dbReference type="HAMAP" id="MF_00360">
    <property type="entry name" value="Ribosomal_bS6"/>
    <property type="match status" value="1"/>
</dbReference>
<dbReference type="InterPro" id="IPR014717">
    <property type="entry name" value="Transl_elong_EF1B/ribsomal_bS6"/>
</dbReference>
<comment type="function">
    <text evidence="4 6">Binds together with bS18 to 16S ribosomal RNA.</text>
</comment>
<dbReference type="CDD" id="cd00473">
    <property type="entry name" value="bS6"/>
    <property type="match status" value="1"/>
</dbReference>
<organism evidence="7 8">
    <name type="scientific">Candidatus Magnetoglobus multicellularis str. Araruama</name>
    <dbReference type="NCBI Taxonomy" id="890399"/>
    <lineage>
        <taxon>Bacteria</taxon>
        <taxon>Pseudomonadati</taxon>
        <taxon>Thermodesulfobacteriota</taxon>
        <taxon>Desulfobacteria</taxon>
        <taxon>Desulfobacterales</taxon>
        <taxon>Desulfobacteraceae</taxon>
        <taxon>Candidatus Magnetoglobus</taxon>
    </lineage>
</organism>
<dbReference type="InterPro" id="IPR035980">
    <property type="entry name" value="Ribosomal_bS6_sf"/>
</dbReference>
<reference evidence="8" key="1">
    <citation type="submission" date="2012-11" db="EMBL/GenBank/DDBJ databases">
        <authorList>
            <person name="Lucero-Rivera Y.E."/>
            <person name="Tovar-Ramirez D."/>
        </authorList>
    </citation>
    <scope>NUCLEOTIDE SEQUENCE [LARGE SCALE GENOMIC DNA]</scope>
    <source>
        <strain evidence="8">Araruama</strain>
    </source>
</reference>
<proteinExistence type="inferred from homology"/>
<dbReference type="EMBL" id="ATBP01001065">
    <property type="protein sequence ID" value="ETR68123.1"/>
    <property type="molecule type" value="Genomic_DNA"/>
</dbReference>
<dbReference type="NCBIfam" id="TIGR00166">
    <property type="entry name" value="S6"/>
    <property type="match status" value="1"/>
</dbReference>
<evidence type="ECO:0000256" key="5">
    <source>
        <dbReference type="ARBA" id="ARBA00035294"/>
    </source>
</evidence>
<dbReference type="PANTHER" id="PTHR21011:SF1">
    <property type="entry name" value="SMALL RIBOSOMAL SUBUNIT PROTEIN BS6M"/>
    <property type="match status" value="1"/>
</dbReference>